<protein>
    <recommendedName>
        <fullName evidence="4">HTH lysR-type domain-containing protein</fullName>
    </recommendedName>
</protein>
<reference evidence="5" key="1">
    <citation type="journal article" date="2015" name="Nature">
        <title>Complex archaea that bridge the gap between prokaryotes and eukaryotes.</title>
        <authorList>
            <person name="Spang A."/>
            <person name="Saw J.H."/>
            <person name="Jorgensen S.L."/>
            <person name="Zaremba-Niedzwiedzka K."/>
            <person name="Martijn J."/>
            <person name="Lind A.E."/>
            <person name="van Eijk R."/>
            <person name="Schleper C."/>
            <person name="Guy L."/>
            <person name="Ettema T.J."/>
        </authorList>
    </citation>
    <scope>NUCLEOTIDE SEQUENCE</scope>
</reference>
<feature type="domain" description="HTH lysR-type" evidence="4">
    <location>
        <begin position="19"/>
        <end position="76"/>
    </location>
</feature>
<evidence type="ECO:0000256" key="1">
    <source>
        <dbReference type="ARBA" id="ARBA00023015"/>
    </source>
</evidence>
<dbReference type="PROSITE" id="PS50931">
    <property type="entry name" value="HTH_LYSR"/>
    <property type="match status" value="1"/>
</dbReference>
<dbReference type="GO" id="GO:0003700">
    <property type="term" value="F:DNA-binding transcription factor activity"/>
    <property type="evidence" value="ECO:0007669"/>
    <property type="project" value="InterPro"/>
</dbReference>
<dbReference type="InterPro" id="IPR050389">
    <property type="entry name" value="LysR-type_TF"/>
</dbReference>
<dbReference type="SUPFAM" id="SSF46785">
    <property type="entry name" value="Winged helix' DNA-binding domain"/>
    <property type="match status" value="1"/>
</dbReference>
<keyword evidence="1" id="KW-0805">Transcription regulation</keyword>
<dbReference type="EMBL" id="LAZR01010108">
    <property type="protein sequence ID" value="KKM68782.1"/>
    <property type="molecule type" value="Genomic_DNA"/>
</dbReference>
<keyword evidence="2" id="KW-0238">DNA-binding</keyword>
<accession>A0A0F9MI30</accession>
<dbReference type="PANTHER" id="PTHR30118:SF15">
    <property type="entry name" value="TRANSCRIPTIONAL REGULATORY PROTEIN"/>
    <property type="match status" value="1"/>
</dbReference>
<sequence length="164" mass="18298">MLEFHEFFTWRETRMIDKIELHHLRTLNALYKFRSISAAAEYLSVSQQATSLQLKKIRAILGDRLFVRTGHGVVPTPYAKLIEPHIYKVLNHLNTIPLPDSTAPDHVERTLVISATDYTQKIIVGGLIKELRKAPPGLSGVDCGPCPRCNPPGYGHTRPGSGTC</sequence>
<comment type="caution">
    <text evidence="5">The sequence shown here is derived from an EMBL/GenBank/DDBJ whole genome shotgun (WGS) entry which is preliminary data.</text>
</comment>
<name>A0A0F9MI30_9ZZZZ</name>
<dbReference type="AlphaFoldDB" id="A0A0F9MI30"/>
<organism evidence="5">
    <name type="scientific">marine sediment metagenome</name>
    <dbReference type="NCBI Taxonomy" id="412755"/>
    <lineage>
        <taxon>unclassified sequences</taxon>
        <taxon>metagenomes</taxon>
        <taxon>ecological metagenomes</taxon>
    </lineage>
</organism>
<dbReference type="InterPro" id="IPR000847">
    <property type="entry name" value="LysR_HTH_N"/>
</dbReference>
<evidence type="ECO:0000313" key="5">
    <source>
        <dbReference type="EMBL" id="KKM68782.1"/>
    </source>
</evidence>
<dbReference type="GO" id="GO:0003677">
    <property type="term" value="F:DNA binding"/>
    <property type="evidence" value="ECO:0007669"/>
    <property type="project" value="UniProtKB-KW"/>
</dbReference>
<dbReference type="InterPro" id="IPR036390">
    <property type="entry name" value="WH_DNA-bd_sf"/>
</dbReference>
<dbReference type="InterPro" id="IPR036388">
    <property type="entry name" value="WH-like_DNA-bd_sf"/>
</dbReference>
<keyword evidence="3" id="KW-0804">Transcription</keyword>
<evidence type="ECO:0000256" key="2">
    <source>
        <dbReference type="ARBA" id="ARBA00023125"/>
    </source>
</evidence>
<gene>
    <name evidence="5" type="ORF">LCGC14_1457460</name>
</gene>
<dbReference type="Gene3D" id="1.10.10.10">
    <property type="entry name" value="Winged helix-like DNA-binding domain superfamily/Winged helix DNA-binding domain"/>
    <property type="match status" value="1"/>
</dbReference>
<dbReference type="Pfam" id="PF00126">
    <property type="entry name" value="HTH_1"/>
    <property type="match status" value="1"/>
</dbReference>
<proteinExistence type="predicted"/>
<evidence type="ECO:0000256" key="3">
    <source>
        <dbReference type="ARBA" id="ARBA00023163"/>
    </source>
</evidence>
<dbReference type="PANTHER" id="PTHR30118">
    <property type="entry name" value="HTH-TYPE TRANSCRIPTIONAL REGULATOR LEUO-RELATED"/>
    <property type="match status" value="1"/>
</dbReference>
<dbReference type="PRINTS" id="PR00039">
    <property type="entry name" value="HTHLYSR"/>
</dbReference>
<evidence type="ECO:0000259" key="4">
    <source>
        <dbReference type="PROSITE" id="PS50931"/>
    </source>
</evidence>